<feature type="region of interest" description="Disordered" evidence="1">
    <location>
        <begin position="131"/>
        <end position="155"/>
    </location>
</feature>
<feature type="compositionally biased region" description="Low complexity" evidence="1">
    <location>
        <begin position="138"/>
        <end position="147"/>
    </location>
</feature>
<evidence type="ECO:0000313" key="3">
    <source>
        <dbReference type="Proteomes" id="UP001601521"/>
    </source>
</evidence>
<proteinExistence type="predicted"/>
<dbReference type="EMBL" id="JBIALX010000006">
    <property type="protein sequence ID" value="MFF0455255.1"/>
    <property type="molecule type" value="Genomic_DNA"/>
</dbReference>
<dbReference type="Proteomes" id="UP001601521">
    <property type="component" value="Unassembled WGS sequence"/>
</dbReference>
<organism evidence="2 3">
    <name type="scientific">Nocardia africana</name>
    <dbReference type="NCBI Taxonomy" id="134964"/>
    <lineage>
        <taxon>Bacteria</taxon>
        <taxon>Bacillati</taxon>
        <taxon>Actinomycetota</taxon>
        <taxon>Actinomycetes</taxon>
        <taxon>Mycobacteriales</taxon>
        <taxon>Nocardiaceae</taxon>
        <taxon>Nocardia</taxon>
    </lineage>
</organism>
<evidence type="ECO:0000313" key="2">
    <source>
        <dbReference type="EMBL" id="MFF0455255.1"/>
    </source>
</evidence>
<evidence type="ECO:0000256" key="1">
    <source>
        <dbReference type="SAM" id="MobiDB-lite"/>
    </source>
</evidence>
<reference evidence="2 3" key="1">
    <citation type="submission" date="2024-10" db="EMBL/GenBank/DDBJ databases">
        <title>The Natural Products Discovery Center: Release of the First 8490 Sequenced Strains for Exploring Actinobacteria Biosynthetic Diversity.</title>
        <authorList>
            <person name="Kalkreuter E."/>
            <person name="Kautsar S.A."/>
            <person name="Yang D."/>
            <person name="Bader C.D."/>
            <person name="Teijaro C.N."/>
            <person name="Fluegel L."/>
            <person name="Davis C.M."/>
            <person name="Simpson J.R."/>
            <person name="Lauterbach L."/>
            <person name="Steele A.D."/>
            <person name="Gui C."/>
            <person name="Meng S."/>
            <person name="Li G."/>
            <person name="Viehrig K."/>
            <person name="Ye F."/>
            <person name="Su P."/>
            <person name="Kiefer A.F."/>
            <person name="Nichols A."/>
            <person name="Cepeda A.J."/>
            <person name="Yan W."/>
            <person name="Fan B."/>
            <person name="Jiang Y."/>
            <person name="Adhikari A."/>
            <person name="Zheng C.-J."/>
            <person name="Schuster L."/>
            <person name="Cowan T.M."/>
            <person name="Smanski M.J."/>
            <person name="Chevrette M.G."/>
            <person name="De Carvalho L.P.S."/>
            <person name="Shen B."/>
        </authorList>
    </citation>
    <scope>NUCLEOTIDE SEQUENCE [LARGE SCALE GENOMIC DNA]</scope>
    <source>
        <strain evidence="2 3">NPDC004550</strain>
    </source>
</reference>
<accession>A0ABW6NJD4</accession>
<dbReference type="RefSeq" id="WP_387252122.1">
    <property type="nucleotide sequence ID" value="NZ_JBIALX010000006.1"/>
</dbReference>
<feature type="region of interest" description="Disordered" evidence="1">
    <location>
        <begin position="31"/>
        <end position="55"/>
    </location>
</feature>
<protein>
    <submittedName>
        <fullName evidence="2">Uncharacterized protein</fullName>
    </submittedName>
</protein>
<gene>
    <name evidence="2" type="ORF">ACFYTH_17970</name>
</gene>
<sequence>MALKDMWIPTEFRAVFPKGLLLLGDIEPQTEFSEDRSAPKRQAQDYDREGNGSGKRLWKATVMDRSGGKASQAGFDITFVSDQMPVPSEPEVMEGLRPIELEGLLLKPRVVGNGQFKSIGFYIRATGIVGDNSGAKVPAADPGAARPARGESKAA</sequence>
<keyword evidence="3" id="KW-1185">Reference proteome</keyword>
<comment type="caution">
    <text evidence="2">The sequence shown here is derived from an EMBL/GenBank/DDBJ whole genome shotgun (WGS) entry which is preliminary data.</text>
</comment>
<name>A0ABW6NJD4_9NOCA</name>
<feature type="compositionally biased region" description="Basic and acidic residues" evidence="1">
    <location>
        <begin position="33"/>
        <end position="50"/>
    </location>
</feature>